<dbReference type="GO" id="GO:0004497">
    <property type="term" value="F:monooxygenase activity"/>
    <property type="evidence" value="ECO:0007669"/>
    <property type="project" value="UniProtKB-KW"/>
</dbReference>
<comment type="similarity">
    <text evidence="1">Belongs to the cytochrome P450 family.</text>
</comment>
<accession>A0A7R9IEQ1</accession>
<dbReference type="Pfam" id="PF00067">
    <property type="entry name" value="p450"/>
    <property type="match status" value="1"/>
</dbReference>
<name>A0A7R9IEQ1_9NEOP</name>
<dbReference type="GO" id="GO:0020037">
    <property type="term" value="F:heme binding"/>
    <property type="evidence" value="ECO:0007669"/>
    <property type="project" value="InterPro"/>
</dbReference>
<dbReference type="GO" id="GO:0016705">
    <property type="term" value="F:oxidoreductase activity, acting on paired donors, with incorporation or reduction of molecular oxygen"/>
    <property type="evidence" value="ECO:0007669"/>
    <property type="project" value="InterPro"/>
</dbReference>
<gene>
    <name evidence="3" type="ORF">TTEB3V08_LOCUS4994</name>
</gene>
<reference evidence="3" key="1">
    <citation type="submission" date="2020-11" db="EMBL/GenBank/DDBJ databases">
        <authorList>
            <person name="Tran Van P."/>
        </authorList>
    </citation>
    <scope>NUCLEOTIDE SEQUENCE</scope>
</reference>
<organism evidence="3">
    <name type="scientific">Timema tahoe</name>
    <dbReference type="NCBI Taxonomy" id="61484"/>
    <lineage>
        <taxon>Eukaryota</taxon>
        <taxon>Metazoa</taxon>
        <taxon>Ecdysozoa</taxon>
        <taxon>Arthropoda</taxon>
        <taxon>Hexapoda</taxon>
        <taxon>Insecta</taxon>
        <taxon>Pterygota</taxon>
        <taxon>Neoptera</taxon>
        <taxon>Polyneoptera</taxon>
        <taxon>Phasmatodea</taxon>
        <taxon>Timematodea</taxon>
        <taxon>Timematoidea</taxon>
        <taxon>Timematidae</taxon>
        <taxon>Timema</taxon>
    </lineage>
</organism>
<dbReference type="InterPro" id="IPR021109">
    <property type="entry name" value="Peptidase_aspartic_dom_sf"/>
</dbReference>
<evidence type="ECO:0000313" key="3">
    <source>
        <dbReference type="EMBL" id="CAD7456983.1"/>
    </source>
</evidence>
<keyword evidence="2" id="KW-0560">Oxidoreductase</keyword>
<dbReference type="Gene3D" id="1.10.630.10">
    <property type="entry name" value="Cytochrome P450"/>
    <property type="match status" value="1"/>
</dbReference>
<dbReference type="InterPro" id="IPR001128">
    <property type="entry name" value="Cyt_P450"/>
</dbReference>
<dbReference type="SUPFAM" id="SSF50630">
    <property type="entry name" value="Acid proteases"/>
    <property type="match status" value="1"/>
</dbReference>
<protein>
    <submittedName>
        <fullName evidence="3">Uncharacterized protein</fullName>
    </submittedName>
</protein>
<sequence>MEKVICLVAFDVRLDSFNQNSEQSSRLIDAALSINSSILRTDNGLQLWKWFDTPLYRKLKRSHLVLEQVAVELVTKKIEILKLQNLNKTSHQPSLLELYLSSQHLDHKDVIGMSVDMILAGIDTDSEELSTECLELYNIKDVSKHSVPDTKRQPTMPAIKLSLRINGMFHTMEVDTGAALTIISEETYKVLWPHQPKLESLDLDLRTLAADTPL</sequence>
<dbReference type="EMBL" id="OE001518">
    <property type="protein sequence ID" value="CAD7456983.1"/>
    <property type="molecule type" value="Genomic_DNA"/>
</dbReference>
<dbReference type="AlphaFoldDB" id="A0A7R9IEQ1"/>
<dbReference type="SUPFAM" id="SSF48264">
    <property type="entry name" value="Cytochrome P450"/>
    <property type="match status" value="1"/>
</dbReference>
<evidence type="ECO:0000256" key="1">
    <source>
        <dbReference type="ARBA" id="ARBA00010617"/>
    </source>
</evidence>
<proteinExistence type="inferred from homology"/>
<keyword evidence="2" id="KW-0503">Monooxygenase</keyword>
<dbReference type="GO" id="GO:0005506">
    <property type="term" value="F:iron ion binding"/>
    <property type="evidence" value="ECO:0007669"/>
    <property type="project" value="InterPro"/>
</dbReference>
<dbReference type="InterPro" id="IPR036396">
    <property type="entry name" value="Cyt_P450_sf"/>
</dbReference>
<evidence type="ECO:0000256" key="2">
    <source>
        <dbReference type="ARBA" id="ARBA00023033"/>
    </source>
</evidence>